<feature type="transmembrane region" description="Helical" evidence="1">
    <location>
        <begin position="82"/>
        <end position="102"/>
    </location>
</feature>
<proteinExistence type="predicted"/>
<dbReference type="Proteomes" id="UP000267145">
    <property type="component" value="Unassembled WGS sequence"/>
</dbReference>
<dbReference type="EMBL" id="RBVV01000002">
    <property type="protein sequence ID" value="RNJ61114.1"/>
    <property type="molecule type" value="Genomic_DNA"/>
</dbReference>
<dbReference type="AlphaFoldDB" id="A0A3M9YL24"/>
<keyword evidence="1" id="KW-0812">Transmembrane</keyword>
<feature type="transmembrane region" description="Helical" evidence="1">
    <location>
        <begin position="12"/>
        <end position="31"/>
    </location>
</feature>
<comment type="caution">
    <text evidence="2">The sequence shown here is derived from an EMBL/GenBank/DDBJ whole genome shotgun (WGS) entry which is preliminary data.</text>
</comment>
<name>A0A3M9YL24_9PEZI</name>
<dbReference type="RefSeq" id="XP_028499272.1">
    <property type="nucleotide sequence ID" value="XM_028637716.1"/>
</dbReference>
<protein>
    <submittedName>
        <fullName evidence="2">Uncharacterized protein</fullName>
    </submittedName>
</protein>
<keyword evidence="1" id="KW-0472">Membrane</keyword>
<evidence type="ECO:0000313" key="3">
    <source>
        <dbReference type="Proteomes" id="UP000267145"/>
    </source>
</evidence>
<accession>A0A3M9YL24</accession>
<evidence type="ECO:0000313" key="2">
    <source>
        <dbReference type="EMBL" id="RNJ61114.1"/>
    </source>
</evidence>
<feature type="transmembrane region" description="Helical" evidence="1">
    <location>
        <begin position="122"/>
        <end position="146"/>
    </location>
</feature>
<feature type="transmembrane region" description="Helical" evidence="1">
    <location>
        <begin position="43"/>
        <end position="61"/>
    </location>
</feature>
<keyword evidence="1" id="KW-1133">Transmembrane helix</keyword>
<reference evidence="2 3" key="1">
    <citation type="submission" date="2018-10" db="EMBL/GenBank/DDBJ databases">
        <title>Genome sequence of Verticillium nonalfalfae VnAa140.</title>
        <authorList>
            <person name="Stajich J.E."/>
            <person name="Kasson M.T."/>
        </authorList>
    </citation>
    <scope>NUCLEOTIDE SEQUENCE [LARGE SCALE GENOMIC DNA]</scope>
    <source>
        <strain evidence="2 3">VnAa140</strain>
    </source>
</reference>
<gene>
    <name evidence="2" type="ORF">D7B24_003527</name>
</gene>
<organism evidence="2 3">
    <name type="scientific">Verticillium nonalfalfae</name>
    <dbReference type="NCBI Taxonomy" id="1051616"/>
    <lineage>
        <taxon>Eukaryota</taxon>
        <taxon>Fungi</taxon>
        <taxon>Dikarya</taxon>
        <taxon>Ascomycota</taxon>
        <taxon>Pezizomycotina</taxon>
        <taxon>Sordariomycetes</taxon>
        <taxon>Hypocreomycetidae</taxon>
        <taxon>Glomerellales</taxon>
        <taxon>Plectosphaerellaceae</taxon>
        <taxon>Verticillium</taxon>
    </lineage>
</organism>
<dbReference type="GeneID" id="39607216"/>
<sequence>MEPDPIHLGQHVVRAISSANGIAIMSLSIYIDALFDVEFKLTISTAILIVVWNSIIFYGYWAYGRGRKVAPSILATMTLVRLLFGDIFILILSSISAGLVAAVDLKNFHAGAVNSDFEADPWRMIVFGLQIGNILLLAIVVGWNIATCVQQWKAYRADRLTWGGNA</sequence>
<keyword evidence="3" id="KW-1185">Reference proteome</keyword>
<evidence type="ECO:0000256" key="1">
    <source>
        <dbReference type="SAM" id="Phobius"/>
    </source>
</evidence>